<dbReference type="InterPro" id="IPR006015">
    <property type="entry name" value="Universal_stress_UspA"/>
</dbReference>
<dbReference type="PANTHER" id="PTHR46268">
    <property type="entry name" value="STRESS RESPONSE PROTEIN NHAX"/>
    <property type="match status" value="1"/>
</dbReference>
<accession>A0A7W7MAA2</accession>
<name>A0A7W7MAA2_9ACTN</name>
<dbReference type="Gene3D" id="3.40.50.620">
    <property type="entry name" value="HUPs"/>
    <property type="match status" value="2"/>
</dbReference>
<feature type="domain" description="UspA" evidence="2">
    <location>
        <begin position="2"/>
        <end position="121"/>
    </location>
</feature>
<dbReference type="PANTHER" id="PTHR46268:SF6">
    <property type="entry name" value="UNIVERSAL STRESS PROTEIN UP12"/>
    <property type="match status" value="1"/>
</dbReference>
<dbReference type="PRINTS" id="PR01438">
    <property type="entry name" value="UNVRSLSTRESS"/>
</dbReference>
<dbReference type="Proteomes" id="UP000546162">
    <property type="component" value="Unassembled WGS sequence"/>
</dbReference>
<sequence>MHSVLVGVDGSPESLRVVRDAAEEAARRRWNLRIMHVVDVPAEPGAPERIVTRAAEQARRSAPRVSLDTAVVIGDPARVLVDGSRIADLLVVGEPAGRIRPGGSVPARVAATAGCPILVLRGHSHAGGPVVAGVDGSPRGQPTLRLAAAEADRRGVELVALHAWREPDATPLGDTAPLSHLTRPAEIEHRRLLADAVAGIAEEYPQVSLRRDARRGSARRLLLACSRVAELVVVGRRGRYRIDALEPTSVSRHLVERSACPVLVVPGIAG</sequence>
<evidence type="ECO:0000259" key="2">
    <source>
        <dbReference type="Pfam" id="PF00582"/>
    </source>
</evidence>
<gene>
    <name evidence="3" type="ORF">BJY16_006293</name>
</gene>
<dbReference type="SUPFAM" id="SSF52402">
    <property type="entry name" value="Adenine nucleotide alpha hydrolases-like"/>
    <property type="match status" value="2"/>
</dbReference>
<dbReference type="Pfam" id="PF00582">
    <property type="entry name" value="Usp"/>
    <property type="match status" value="2"/>
</dbReference>
<proteinExistence type="inferred from homology"/>
<dbReference type="InterPro" id="IPR014729">
    <property type="entry name" value="Rossmann-like_a/b/a_fold"/>
</dbReference>
<evidence type="ECO:0000313" key="4">
    <source>
        <dbReference type="Proteomes" id="UP000546162"/>
    </source>
</evidence>
<dbReference type="InterPro" id="IPR006016">
    <property type="entry name" value="UspA"/>
</dbReference>
<keyword evidence="4" id="KW-1185">Reference proteome</keyword>
<evidence type="ECO:0000256" key="1">
    <source>
        <dbReference type="ARBA" id="ARBA00008791"/>
    </source>
</evidence>
<feature type="domain" description="UspA" evidence="2">
    <location>
        <begin position="130"/>
        <end position="266"/>
    </location>
</feature>
<comment type="similarity">
    <text evidence="1">Belongs to the universal stress protein A family.</text>
</comment>
<comment type="caution">
    <text evidence="3">The sequence shown here is derived from an EMBL/GenBank/DDBJ whole genome shotgun (WGS) entry which is preliminary data.</text>
</comment>
<protein>
    <submittedName>
        <fullName evidence="3">Nucleotide-binding universal stress UspA family protein</fullName>
    </submittedName>
</protein>
<evidence type="ECO:0000313" key="3">
    <source>
        <dbReference type="EMBL" id="MBB4742834.1"/>
    </source>
</evidence>
<organism evidence="3 4">
    <name type="scientific">Actinoplanes octamycinicus</name>
    <dbReference type="NCBI Taxonomy" id="135948"/>
    <lineage>
        <taxon>Bacteria</taxon>
        <taxon>Bacillati</taxon>
        <taxon>Actinomycetota</taxon>
        <taxon>Actinomycetes</taxon>
        <taxon>Micromonosporales</taxon>
        <taxon>Micromonosporaceae</taxon>
        <taxon>Actinoplanes</taxon>
    </lineage>
</organism>
<dbReference type="AlphaFoldDB" id="A0A7W7MAA2"/>
<reference evidence="3 4" key="1">
    <citation type="submission" date="2020-08" db="EMBL/GenBank/DDBJ databases">
        <title>Sequencing the genomes of 1000 actinobacteria strains.</title>
        <authorList>
            <person name="Klenk H.-P."/>
        </authorList>
    </citation>
    <scope>NUCLEOTIDE SEQUENCE [LARGE SCALE GENOMIC DNA]</scope>
    <source>
        <strain evidence="3 4">DSM 45809</strain>
    </source>
</reference>
<dbReference type="EMBL" id="JACHNB010000001">
    <property type="protein sequence ID" value="MBB4742834.1"/>
    <property type="molecule type" value="Genomic_DNA"/>
</dbReference>
<dbReference type="RefSeq" id="WP_185043147.1">
    <property type="nucleotide sequence ID" value="NZ_BAABFG010000005.1"/>
</dbReference>